<feature type="compositionally biased region" description="Basic residues" evidence="1">
    <location>
        <begin position="521"/>
        <end position="536"/>
    </location>
</feature>
<feature type="compositionally biased region" description="Polar residues" evidence="1">
    <location>
        <begin position="502"/>
        <end position="512"/>
    </location>
</feature>
<evidence type="ECO:0000259" key="2">
    <source>
        <dbReference type="PROSITE" id="PS50031"/>
    </source>
</evidence>
<dbReference type="Proteomes" id="UP001275084">
    <property type="component" value="Unassembled WGS sequence"/>
</dbReference>
<feature type="compositionally biased region" description="Basic and acidic residues" evidence="1">
    <location>
        <begin position="609"/>
        <end position="619"/>
    </location>
</feature>
<feature type="compositionally biased region" description="Low complexity" evidence="1">
    <location>
        <begin position="12"/>
        <end position="24"/>
    </location>
</feature>
<reference evidence="3" key="2">
    <citation type="submission" date="2023-06" db="EMBL/GenBank/DDBJ databases">
        <authorList>
            <consortium name="Lawrence Berkeley National Laboratory"/>
            <person name="Haridas S."/>
            <person name="Hensen N."/>
            <person name="Bonometti L."/>
            <person name="Westerberg I."/>
            <person name="Brannstrom I.O."/>
            <person name="Guillou S."/>
            <person name="Cros-Aarteil S."/>
            <person name="Calhoun S."/>
            <person name="Kuo A."/>
            <person name="Mondo S."/>
            <person name="Pangilinan J."/>
            <person name="Riley R."/>
            <person name="Labutti K."/>
            <person name="Andreopoulos B."/>
            <person name="Lipzen A."/>
            <person name="Chen C."/>
            <person name="Yanf M."/>
            <person name="Daum C."/>
            <person name="Ng V."/>
            <person name="Clum A."/>
            <person name="Steindorff A."/>
            <person name="Ohm R."/>
            <person name="Martin F."/>
            <person name="Silar P."/>
            <person name="Natvig D."/>
            <person name="Lalanne C."/>
            <person name="Gautier V."/>
            <person name="Ament-Velasquez S.L."/>
            <person name="Kruys A."/>
            <person name="Hutchinson M.I."/>
            <person name="Powell A.J."/>
            <person name="Barry K."/>
            <person name="Miller A.N."/>
            <person name="Grigoriev I.V."/>
            <person name="Debuchy R."/>
            <person name="Gladieux P."/>
            <person name="Thoren M.H."/>
            <person name="Johannesson H."/>
        </authorList>
    </citation>
    <scope>NUCLEOTIDE SEQUENCE</scope>
    <source>
        <strain evidence="3">CBS 955.72</strain>
    </source>
</reference>
<dbReference type="EMBL" id="JAUIQD010000003">
    <property type="protein sequence ID" value="KAK3357095.1"/>
    <property type="molecule type" value="Genomic_DNA"/>
</dbReference>
<feature type="region of interest" description="Disordered" evidence="1">
    <location>
        <begin position="36"/>
        <end position="488"/>
    </location>
</feature>
<feature type="compositionally biased region" description="Low complexity" evidence="1">
    <location>
        <begin position="50"/>
        <end position="79"/>
    </location>
</feature>
<reference evidence="3" key="1">
    <citation type="journal article" date="2023" name="Mol. Phylogenet. Evol.">
        <title>Genome-scale phylogeny and comparative genomics of the fungal order Sordariales.</title>
        <authorList>
            <person name="Hensen N."/>
            <person name="Bonometti L."/>
            <person name="Westerberg I."/>
            <person name="Brannstrom I.O."/>
            <person name="Guillou S."/>
            <person name="Cros-Aarteil S."/>
            <person name="Calhoun S."/>
            <person name="Haridas S."/>
            <person name="Kuo A."/>
            <person name="Mondo S."/>
            <person name="Pangilinan J."/>
            <person name="Riley R."/>
            <person name="LaButti K."/>
            <person name="Andreopoulos B."/>
            <person name="Lipzen A."/>
            <person name="Chen C."/>
            <person name="Yan M."/>
            <person name="Daum C."/>
            <person name="Ng V."/>
            <person name="Clum A."/>
            <person name="Steindorff A."/>
            <person name="Ohm R.A."/>
            <person name="Martin F."/>
            <person name="Silar P."/>
            <person name="Natvig D.O."/>
            <person name="Lalanne C."/>
            <person name="Gautier V."/>
            <person name="Ament-Velasquez S.L."/>
            <person name="Kruys A."/>
            <person name="Hutchinson M.I."/>
            <person name="Powell A.J."/>
            <person name="Barry K."/>
            <person name="Miller A.N."/>
            <person name="Grigoriev I.V."/>
            <person name="Debuchy R."/>
            <person name="Gladieux P."/>
            <person name="Hiltunen Thoren M."/>
            <person name="Johannesson H."/>
        </authorList>
    </citation>
    <scope>NUCLEOTIDE SEQUENCE</scope>
    <source>
        <strain evidence="3">CBS 955.72</strain>
    </source>
</reference>
<dbReference type="Gene3D" id="1.10.238.10">
    <property type="entry name" value="EF-hand"/>
    <property type="match status" value="1"/>
</dbReference>
<dbReference type="PROSITE" id="PS50031">
    <property type="entry name" value="EH"/>
    <property type="match status" value="1"/>
</dbReference>
<keyword evidence="4" id="KW-1185">Reference proteome</keyword>
<dbReference type="GO" id="GO:0006897">
    <property type="term" value="P:endocytosis"/>
    <property type="evidence" value="ECO:0007669"/>
    <property type="project" value="TreeGrafter"/>
</dbReference>
<accession>A0AAJ0HLL3</accession>
<protein>
    <submittedName>
        <fullName evidence="3">Increased rDNA silencing protein 4</fullName>
    </submittedName>
</protein>
<gene>
    <name evidence="3" type="ORF">B0T25DRAFT_538255</name>
</gene>
<dbReference type="AlphaFoldDB" id="A0AAJ0HLL3"/>
<feature type="compositionally biased region" description="Low complexity" evidence="1">
    <location>
        <begin position="465"/>
        <end position="475"/>
    </location>
</feature>
<comment type="caution">
    <text evidence="3">The sequence shown here is derived from an EMBL/GenBank/DDBJ whole genome shotgun (WGS) entry which is preliminary data.</text>
</comment>
<dbReference type="GO" id="GO:0005886">
    <property type="term" value="C:plasma membrane"/>
    <property type="evidence" value="ECO:0007669"/>
    <property type="project" value="TreeGrafter"/>
</dbReference>
<feature type="region of interest" description="Disordered" evidence="1">
    <location>
        <begin position="1"/>
        <end position="24"/>
    </location>
</feature>
<feature type="compositionally biased region" description="Basic and acidic residues" evidence="1">
    <location>
        <begin position="212"/>
        <end position="228"/>
    </location>
</feature>
<feature type="compositionally biased region" description="Basic residues" evidence="1">
    <location>
        <begin position="585"/>
        <end position="595"/>
    </location>
</feature>
<sequence>MQAPGAATQGRGATAPSTPGNAAAAAALKGATLAFQSQQNKAAANDHRPAPVSSNSPPTTANPTNPPSNSGARRAATQAARERDRPWSPTGPAQSGNISRQGTGGSHHNRSQLAREDEHGAVMQRLSAPSQSHSRSRSGSGSGNARPDPARASASLIAAALAASRSASPSPMPSPMGMSATQLHSRVTRRPSEGSADTESIRPTGSLISMFEGRREAEDVDPVKREGVSKSPARGEGVGEGRPRLVKEKPRPKPKPNPAVVVRAATIELEEGADEVIRAGSRLSSRPRMGEGLGSEDRRELSSELDAGSRTVGQARSQGKPPVAARKPKPVPRTDPGAGGGPVTPQPPPRSATELVSPKSIKLDKTPRLDPPRLPARSSATRSEADMTKYDRRASATRPLSGSSASSDDSFVSASSTQSPRAVSPVKDLELPSTSYGGPNQTSSRQPSPKATSPTRSTFHPNSSPTLRSAARRPTAPAPAPGSPTSSLALDSLTNAIVAGNIASSRLVTKPSTNPPPLPAPRRHNHRPRSPQHGHHTLQPQRTAESPHHTGGSNKSASAQQPRTGMLQTLRAPHSSLSDDEDARHRMHRHRKKHALPTGLGGGNKKHAHSEGSRRRWRDAVSARERRRYEAVWASNRGLFLEGSTAEAEMVVNVVVRDIWGRSRLPADELSEVWELVDRRGEGVLDRQEFVVGMWLIDQRLRGRKIPARVGESVWESVRGGGVGVVVPGPKGRRR</sequence>
<feature type="domain" description="EH" evidence="2">
    <location>
        <begin position="625"/>
        <end position="721"/>
    </location>
</feature>
<feature type="compositionally biased region" description="Low complexity" evidence="1">
    <location>
        <begin position="401"/>
        <end position="419"/>
    </location>
</feature>
<organism evidence="3 4">
    <name type="scientific">Lasiosphaeria hispida</name>
    <dbReference type="NCBI Taxonomy" id="260671"/>
    <lineage>
        <taxon>Eukaryota</taxon>
        <taxon>Fungi</taxon>
        <taxon>Dikarya</taxon>
        <taxon>Ascomycota</taxon>
        <taxon>Pezizomycotina</taxon>
        <taxon>Sordariomycetes</taxon>
        <taxon>Sordariomycetidae</taxon>
        <taxon>Sordariales</taxon>
        <taxon>Lasiosphaeriaceae</taxon>
        <taxon>Lasiosphaeria</taxon>
    </lineage>
</organism>
<feature type="compositionally biased region" description="Polar residues" evidence="1">
    <location>
        <begin position="91"/>
        <end position="101"/>
    </location>
</feature>
<dbReference type="InterPro" id="IPR000261">
    <property type="entry name" value="EH_dom"/>
</dbReference>
<dbReference type="GO" id="GO:0005737">
    <property type="term" value="C:cytoplasm"/>
    <property type="evidence" value="ECO:0007669"/>
    <property type="project" value="TreeGrafter"/>
</dbReference>
<evidence type="ECO:0000313" key="4">
    <source>
        <dbReference type="Proteomes" id="UP001275084"/>
    </source>
</evidence>
<feature type="compositionally biased region" description="Basic and acidic residues" evidence="1">
    <location>
        <begin position="383"/>
        <end position="394"/>
    </location>
</feature>
<feature type="compositionally biased region" description="Polar residues" evidence="1">
    <location>
        <begin position="551"/>
        <end position="567"/>
    </location>
</feature>
<evidence type="ECO:0000256" key="1">
    <source>
        <dbReference type="SAM" id="MobiDB-lite"/>
    </source>
</evidence>
<dbReference type="InterPro" id="IPR011992">
    <property type="entry name" value="EF-hand-dom_pair"/>
</dbReference>
<dbReference type="GO" id="GO:0016197">
    <property type="term" value="P:endosomal transport"/>
    <property type="evidence" value="ECO:0007669"/>
    <property type="project" value="TreeGrafter"/>
</dbReference>
<feature type="compositionally biased region" description="Polar residues" evidence="1">
    <location>
        <begin position="432"/>
        <end position="464"/>
    </location>
</feature>
<proteinExistence type="predicted"/>
<dbReference type="CDD" id="cd00052">
    <property type="entry name" value="EH"/>
    <property type="match status" value="1"/>
</dbReference>
<feature type="compositionally biased region" description="Low complexity" evidence="1">
    <location>
        <begin position="125"/>
        <end position="139"/>
    </location>
</feature>
<name>A0AAJ0HLL3_9PEZI</name>
<feature type="compositionally biased region" description="Basic and acidic residues" evidence="1">
    <location>
        <begin position="361"/>
        <end position="371"/>
    </location>
</feature>
<feature type="region of interest" description="Disordered" evidence="1">
    <location>
        <begin position="502"/>
        <end position="619"/>
    </location>
</feature>
<dbReference type="SUPFAM" id="SSF47473">
    <property type="entry name" value="EF-hand"/>
    <property type="match status" value="1"/>
</dbReference>
<feature type="compositionally biased region" description="Basic and acidic residues" evidence="1">
    <location>
        <begin position="237"/>
        <end position="251"/>
    </location>
</feature>
<feature type="compositionally biased region" description="Low complexity" evidence="1">
    <location>
        <begin position="150"/>
        <end position="180"/>
    </location>
</feature>
<dbReference type="SMART" id="SM00027">
    <property type="entry name" value="EH"/>
    <property type="match status" value="1"/>
</dbReference>
<feature type="compositionally biased region" description="Polar residues" evidence="1">
    <location>
        <begin position="195"/>
        <end position="207"/>
    </location>
</feature>
<evidence type="ECO:0000313" key="3">
    <source>
        <dbReference type="EMBL" id="KAK3357095.1"/>
    </source>
</evidence>
<dbReference type="PANTHER" id="PTHR11216">
    <property type="entry name" value="EH DOMAIN"/>
    <property type="match status" value="1"/>
</dbReference>
<dbReference type="Pfam" id="PF12763">
    <property type="entry name" value="EH"/>
    <property type="match status" value="1"/>
</dbReference>